<protein>
    <submittedName>
        <fullName evidence="1">Uncharacterized protein</fullName>
    </submittedName>
</protein>
<dbReference type="AlphaFoldDB" id="A0AAN9T164"/>
<comment type="caution">
    <text evidence="1">The sequence shown here is derived from an EMBL/GenBank/DDBJ whole genome shotgun (WGS) entry which is preliminary data.</text>
</comment>
<organism evidence="1 2">
    <name type="scientific">Psophocarpus tetragonolobus</name>
    <name type="common">Winged bean</name>
    <name type="synonym">Dolichos tetragonolobus</name>
    <dbReference type="NCBI Taxonomy" id="3891"/>
    <lineage>
        <taxon>Eukaryota</taxon>
        <taxon>Viridiplantae</taxon>
        <taxon>Streptophyta</taxon>
        <taxon>Embryophyta</taxon>
        <taxon>Tracheophyta</taxon>
        <taxon>Spermatophyta</taxon>
        <taxon>Magnoliopsida</taxon>
        <taxon>eudicotyledons</taxon>
        <taxon>Gunneridae</taxon>
        <taxon>Pentapetalae</taxon>
        <taxon>rosids</taxon>
        <taxon>fabids</taxon>
        <taxon>Fabales</taxon>
        <taxon>Fabaceae</taxon>
        <taxon>Papilionoideae</taxon>
        <taxon>50 kb inversion clade</taxon>
        <taxon>NPAAA clade</taxon>
        <taxon>indigoferoid/millettioid clade</taxon>
        <taxon>Phaseoleae</taxon>
        <taxon>Psophocarpus</taxon>
    </lineage>
</organism>
<evidence type="ECO:0000313" key="2">
    <source>
        <dbReference type="Proteomes" id="UP001386955"/>
    </source>
</evidence>
<sequence length="82" mass="8946">MSHTIDWYLWRGVARGLNALAGFLQGSNTTTCLSRASASASASASYSYTLHPAQNCVWFDAVGTLNLDNMELVWLAMDYGSH</sequence>
<gene>
    <name evidence="1" type="ORF">VNO78_01037</name>
</gene>
<evidence type="ECO:0000313" key="1">
    <source>
        <dbReference type="EMBL" id="KAK7410332.1"/>
    </source>
</evidence>
<proteinExistence type="predicted"/>
<dbReference type="Proteomes" id="UP001386955">
    <property type="component" value="Unassembled WGS sequence"/>
</dbReference>
<name>A0AAN9T164_PSOTE</name>
<reference evidence="1 2" key="1">
    <citation type="submission" date="2024-01" db="EMBL/GenBank/DDBJ databases">
        <title>The genomes of 5 underutilized Papilionoideae crops provide insights into root nodulation and disease resistanc.</title>
        <authorList>
            <person name="Jiang F."/>
        </authorList>
    </citation>
    <scope>NUCLEOTIDE SEQUENCE [LARGE SCALE GENOMIC DNA]</scope>
    <source>
        <strain evidence="1">DUOXIRENSHENG_FW03</strain>
        <tissue evidence="1">Leaves</tissue>
    </source>
</reference>
<keyword evidence="2" id="KW-1185">Reference proteome</keyword>
<dbReference type="EMBL" id="JAYMYS010000001">
    <property type="protein sequence ID" value="KAK7410332.1"/>
    <property type="molecule type" value="Genomic_DNA"/>
</dbReference>
<accession>A0AAN9T164</accession>